<sequence>MIKRILLLSFIASFGNGICHGQNTPSVYSTSKPNASSKQPSPNKAKLLDSVTINDNKLGSITINMKEFRAEALKKTKQLTEYIGVITNNASSNDNANIAIDQALTLFVNKNATVEISQAGIHNKNSLPVKIKPYLNGLKLHTHFDKIEVTYSNIAYVPEFKKGPDGNFYSVVTFEQRFTGSNEQQMVYGDITKKNVVVVLKTYSKMGTNGVSKTFWHVFLSDIGVDETISLPVPTKKKNN</sequence>
<keyword evidence="2" id="KW-1185">Reference proteome</keyword>
<dbReference type="HOGENOM" id="CLU_1155397_0_0_10"/>
<dbReference type="STRING" id="714943.Mucpa_2781"/>
<accession>H1Y8M1</accession>
<reference evidence="1" key="1">
    <citation type="submission" date="2011-09" db="EMBL/GenBank/DDBJ databases">
        <title>The permanent draft genome of Mucilaginibacter paludis DSM 18603.</title>
        <authorList>
            <consortium name="US DOE Joint Genome Institute (JGI-PGF)"/>
            <person name="Lucas S."/>
            <person name="Han J."/>
            <person name="Lapidus A."/>
            <person name="Bruce D."/>
            <person name="Goodwin L."/>
            <person name="Pitluck S."/>
            <person name="Peters L."/>
            <person name="Kyrpides N."/>
            <person name="Mavromatis K."/>
            <person name="Ivanova N."/>
            <person name="Mikhailova N."/>
            <person name="Held B."/>
            <person name="Detter J.C."/>
            <person name="Tapia R."/>
            <person name="Han C."/>
            <person name="Land M."/>
            <person name="Hauser L."/>
            <person name="Markowitz V."/>
            <person name="Cheng J.-F."/>
            <person name="Hugenholtz P."/>
            <person name="Woyke T."/>
            <person name="Wu D."/>
            <person name="Tindall B."/>
            <person name="Brambilla E."/>
            <person name="Klenk H.-P."/>
            <person name="Eisen J.A."/>
        </authorList>
    </citation>
    <scope>NUCLEOTIDE SEQUENCE [LARGE SCALE GENOMIC DNA]</scope>
    <source>
        <strain evidence="1">DSM 18603</strain>
    </source>
</reference>
<organism evidence="1 2">
    <name type="scientific">Mucilaginibacter paludis DSM 18603</name>
    <dbReference type="NCBI Taxonomy" id="714943"/>
    <lineage>
        <taxon>Bacteria</taxon>
        <taxon>Pseudomonadati</taxon>
        <taxon>Bacteroidota</taxon>
        <taxon>Sphingobacteriia</taxon>
        <taxon>Sphingobacteriales</taxon>
        <taxon>Sphingobacteriaceae</taxon>
        <taxon>Mucilaginibacter</taxon>
    </lineage>
</organism>
<protein>
    <submittedName>
        <fullName evidence="1">Uncharacterized protein</fullName>
    </submittedName>
</protein>
<name>H1Y8M1_9SPHI</name>
<evidence type="ECO:0000313" key="1">
    <source>
        <dbReference type="EMBL" id="EHQ26893.1"/>
    </source>
</evidence>
<dbReference type="eggNOG" id="ENOG502ZBAD">
    <property type="taxonomic scope" value="Bacteria"/>
</dbReference>
<dbReference type="RefSeq" id="WP_008507126.1">
    <property type="nucleotide sequence ID" value="NZ_CM001403.1"/>
</dbReference>
<evidence type="ECO:0000313" key="2">
    <source>
        <dbReference type="Proteomes" id="UP000002774"/>
    </source>
</evidence>
<dbReference type="AlphaFoldDB" id="H1Y8M1"/>
<dbReference type="OrthoDB" id="953811at2"/>
<dbReference type="EMBL" id="CM001403">
    <property type="protein sequence ID" value="EHQ26893.1"/>
    <property type="molecule type" value="Genomic_DNA"/>
</dbReference>
<gene>
    <name evidence="1" type="ORF">Mucpa_2781</name>
</gene>
<dbReference type="Proteomes" id="UP000002774">
    <property type="component" value="Chromosome"/>
</dbReference>
<proteinExistence type="predicted"/>